<reference evidence="12 13" key="1">
    <citation type="submission" date="2025-04" db="UniProtKB">
        <authorList>
            <consortium name="RefSeq"/>
        </authorList>
    </citation>
    <scope>IDENTIFICATION</scope>
    <source>
        <tissue evidence="12 13">Total insect</tissue>
    </source>
</reference>
<evidence type="ECO:0000313" key="15">
    <source>
        <dbReference type="RefSeq" id="XP_034254610.1"/>
    </source>
</evidence>
<feature type="compositionally biased region" description="Low complexity" evidence="9">
    <location>
        <begin position="552"/>
        <end position="572"/>
    </location>
</feature>
<feature type="region of interest" description="Disordered" evidence="9">
    <location>
        <begin position="596"/>
        <end position="624"/>
    </location>
</feature>
<dbReference type="RefSeq" id="XP_034254610.1">
    <property type="nucleotide sequence ID" value="XM_034398719.1"/>
</dbReference>
<evidence type="ECO:0000313" key="14">
    <source>
        <dbReference type="RefSeq" id="XP_034254609.1"/>
    </source>
</evidence>
<dbReference type="RefSeq" id="XP_034254609.1">
    <property type="nucleotide sequence ID" value="XM_034398718.1"/>
</dbReference>
<dbReference type="GO" id="GO:0003712">
    <property type="term" value="F:transcription coregulator activity"/>
    <property type="evidence" value="ECO:0007669"/>
    <property type="project" value="InterPro"/>
</dbReference>
<evidence type="ECO:0000256" key="6">
    <source>
        <dbReference type="ARBA" id="ARBA00023163"/>
    </source>
</evidence>
<sequence>METGLLNFHDEETFATSIYDQGDFSGVDGQSSLYDMMHSDLQYSSDYTNQSVVHWDSDQEQEHNGDLAVLPVAPSECSSLNSSKEDYSKSLFEWQDGLFTYQPLDPDVVCMDGQVIPSELPDNIFEDSIESNTSTSSSLHKPGLSAPLAIPARCSTPIPSPKNTTVSSDASLNLDMSLSALDVNVSDIDVSALGINVSSLDIKADNVDNEVKSVKANGAGSQVDDKTKSLDEILKTEEILPSPVKSGLDTVEDPEFAAIFGAAQEAASKENSIPSLNGSQLPLPCPDVEQLHDIAMEFIKEEQEAQAWNNLPLDCNVDLDAIDAAVPVLEAGNLESLLEQFEATLKPPPEFSQSMPASPAHFSVPPSPLSMPASPLSNHSANAPISKTSPLPSPLSSPAKGKREASTPKKSSPSTKGVSLLHQNILESLPTEIMDRIKASGCKKTIPLIPAMPSKRPSRSGTRMHAAGAALSRNKLLKLVSRKSTGGENIQLDHDYCSNDSSNNIEFVPDKLVMDIQASTKQMEWDEDKSRKDSGLESGDVSEDSEGAAVPSNYSSGYDSSSGSRSKNSLLKPRTINQGGRNKEMLMVSVLKKVRCDTPKSPSSQQNVVQQPKQTPKTKNSAPLCATKSPLQVDASLKPLVKQSKPVQSLVETVKLPPKAIEVKTQSKEVAVDHSRKDAVKSTMTPVEVPQPVAKPLKTIVKTEPPEALTPTETLVSVESKPVDVTVLTKPLEQPKKRKLNFEEYRNRQRAMEQKKESTVSPKAEPLLEKKSGSEEMEAANFKDVKPVHLTVTVKEEKNLDPVPLTSNPSVTIKQEKEEMAVCDTAVPVVDNQKSNLEPASHPKLLTVKQEKDLESAPEVIVVEEDSNDSNSKPVEDKKKQRQYRTRHLSTSSSDGSPQSKPVIKSRRENPPKKAVCSPLRSRSRTVSSSSSRSASSNSSRSSSSSSDSSSASSSSSAGSTHSSGRRKRTTRRRRRSCSRSSRSSSRSTRRSNSISSGSSRRSSPRSARSRRRSRSRSQRRSRRDRSVSSRRSASRGRSSRGSRSGGWKRWRRDSSRNRGSSSSLRRERSRSRRGRGGSWSSYRSSSGSRSRSRSTCQQHRGRTFRSRSRSQSRPRARRRLCSYSSRSESRSRSRSSRSRSYSSGCGRHQTRSRSRSRDIKRARTRARARARRRRGKREGRRSWRSRSPMRRNVDWSHVEKEHKRQVEERRVIYVGRIPEDTTKAELRRRFEVFGPIVDINLHFREHADNYGFVTFAYKVDAYEAVERGNDDPTQPHYDLCFGGRRKFCRERYADLDGMACNKGSLGNVPHMNRGNESNSFDDMLREVQAKLNARKKL</sequence>
<dbReference type="CDD" id="cd12357">
    <property type="entry name" value="RRM_PPARGC1A_like"/>
    <property type="match status" value="1"/>
</dbReference>
<dbReference type="PANTHER" id="PTHR15528:SF11">
    <property type="entry name" value="FI18188P1"/>
    <property type="match status" value="1"/>
</dbReference>
<feature type="compositionally biased region" description="Basic residues" evidence="9">
    <location>
        <begin position="1008"/>
        <end position="1024"/>
    </location>
</feature>
<dbReference type="KEGG" id="tpal:117653213"/>
<dbReference type="Gene3D" id="3.30.70.330">
    <property type="match status" value="1"/>
</dbReference>
<comment type="subcellular location">
    <subcellularLocation>
        <location evidence="1">Nucleus</location>
    </subcellularLocation>
</comment>
<dbReference type="PANTHER" id="PTHR15528">
    <property type="entry name" value="PEROXISOME PROLIFERATOR ACTIVATED RECEPTOR GAMMA COACTIVATOR 1 PGC-1 -RELATED"/>
    <property type="match status" value="1"/>
</dbReference>
<dbReference type="InterPro" id="IPR035979">
    <property type="entry name" value="RBD_domain_sf"/>
</dbReference>
<feature type="compositionally biased region" description="Low complexity" evidence="9">
    <location>
        <begin position="925"/>
        <end position="963"/>
    </location>
</feature>
<accession>A0A6P9A9A1</accession>
<feature type="domain" description="RRM" evidence="10">
    <location>
        <begin position="1211"/>
        <end position="1286"/>
    </location>
</feature>
<evidence type="ECO:0000313" key="12">
    <source>
        <dbReference type="RefSeq" id="XP_034254607.1"/>
    </source>
</evidence>
<dbReference type="Proteomes" id="UP000515158">
    <property type="component" value="Unplaced"/>
</dbReference>
<keyword evidence="3 8" id="KW-0694">RNA-binding</keyword>
<dbReference type="GO" id="GO:0003723">
    <property type="term" value="F:RNA binding"/>
    <property type="evidence" value="ECO:0007669"/>
    <property type="project" value="UniProtKB-UniRule"/>
</dbReference>
<evidence type="ECO:0000259" key="10">
    <source>
        <dbReference type="PROSITE" id="PS50102"/>
    </source>
</evidence>
<feature type="compositionally biased region" description="Polar residues" evidence="9">
    <location>
        <begin position="889"/>
        <end position="900"/>
    </location>
</feature>
<dbReference type="InterPro" id="IPR000504">
    <property type="entry name" value="RRM_dom"/>
</dbReference>
<evidence type="ECO:0000313" key="11">
    <source>
        <dbReference type="Proteomes" id="UP000515158"/>
    </source>
</evidence>
<dbReference type="Pfam" id="PF00076">
    <property type="entry name" value="RRM_1"/>
    <property type="match status" value="1"/>
</dbReference>
<protein>
    <submittedName>
        <fullName evidence="12 13">Serine/arginine repetitive matrix protein 2-like isoform X1</fullName>
    </submittedName>
</protein>
<keyword evidence="7" id="KW-0539">Nucleus</keyword>
<feature type="compositionally biased region" description="Basic residues" evidence="9">
    <location>
        <begin position="1100"/>
        <end position="1121"/>
    </location>
</feature>
<feature type="compositionally biased region" description="Basic residues" evidence="9">
    <location>
        <begin position="964"/>
        <end position="978"/>
    </location>
</feature>
<dbReference type="RefSeq" id="XP_034254608.1">
    <property type="nucleotide sequence ID" value="XM_034398717.1"/>
</dbReference>
<keyword evidence="5" id="KW-0010">Activator</keyword>
<feature type="compositionally biased region" description="Low complexity" evidence="9">
    <location>
        <begin position="1079"/>
        <end position="1090"/>
    </location>
</feature>
<gene>
    <name evidence="12 13 14 15" type="primary">LOC117653213</name>
</gene>
<evidence type="ECO:0000256" key="1">
    <source>
        <dbReference type="ARBA" id="ARBA00004123"/>
    </source>
</evidence>
<feature type="region of interest" description="Disordered" evidence="9">
    <location>
        <begin position="521"/>
        <end position="584"/>
    </location>
</feature>
<feature type="region of interest" description="Disordered" evidence="9">
    <location>
        <begin position="832"/>
        <end position="1189"/>
    </location>
</feature>
<evidence type="ECO:0000256" key="2">
    <source>
        <dbReference type="ARBA" id="ARBA00022553"/>
    </source>
</evidence>
<dbReference type="GO" id="GO:0045944">
    <property type="term" value="P:positive regulation of transcription by RNA polymerase II"/>
    <property type="evidence" value="ECO:0007669"/>
    <property type="project" value="TreeGrafter"/>
</dbReference>
<feature type="compositionally biased region" description="Basic residues" evidence="9">
    <location>
        <begin position="1033"/>
        <end position="1052"/>
    </location>
</feature>
<dbReference type="OrthoDB" id="10047851at2759"/>
<feature type="region of interest" description="Disordered" evidence="9">
    <location>
        <begin position="348"/>
        <end position="419"/>
    </location>
</feature>
<evidence type="ECO:0000256" key="9">
    <source>
        <dbReference type="SAM" id="MobiDB-lite"/>
    </source>
</evidence>
<evidence type="ECO:0000256" key="3">
    <source>
        <dbReference type="ARBA" id="ARBA00022884"/>
    </source>
</evidence>
<keyword evidence="11" id="KW-1185">Reference proteome</keyword>
<keyword evidence="6" id="KW-0804">Transcription</keyword>
<feature type="compositionally biased region" description="Low complexity" evidence="9">
    <location>
        <begin position="599"/>
        <end position="617"/>
    </location>
</feature>
<proteinExistence type="predicted"/>
<evidence type="ECO:0000256" key="7">
    <source>
        <dbReference type="ARBA" id="ARBA00023242"/>
    </source>
</evidence>
<dbReference type="InterPro" id="IPR034605">
    <property type="entry name" value="PGC-1"/>
</dbReference>
<evidence type="ECO:0000256" key="4">
    <source>
        <dbReference type="ARBA" id="ARBA00023015"/>
    </source>
</evidence>
<feature type="compositionally biased region" description="Polar residues" evidence="9">
    <location>
        <begin position="378"/>
        <end position="388"/>
    </location>
</feature>
<dbReference type="GO" id="GO:0005634">
    <property type="term" value="C:nucleus"/>
    <property type="evidence" value="ECO:0007669"/>
    <property type="project" value="UniProtKB-SubCell"/>
</dbReference>
<organism evidence="12">
    <name type="scientific">Thrips palmi</name>
    <name type="common">Melon thrips</name>
    <dbReference type="NCBI Taxonomy" id="161013"/>
    <lineage>
        <taxon>Eukaryota</taxon>
        <taxon>Metazoa</taxon>
        <taxon>Ecdysozoa</taxon>
        <taxon>Arthropoda</taxon>
        <taxon>Hexapoda</taxon>
        <taxon>Insecta</taxon>
        <taxon>Pterygota</taxon>
        <taxon>Neoptera</taxon>
        <taxon>Paraneoptera</taxon>
        <taxon>Thysanoptera</taxon>
        <taxon>Terebrantia</taxon>
        <taxon>Thripoidea</taxon>
        <taxon>Thripidae</taxon>
        <taxon>Thrips</taxon>
    </lineage>
</organism>
<evidence type="ECO:0000313" key="13">
    <source>
        <dbReference type="RefSeq" id="XP_034254608.1"/>
    </source>
</evidence>
<feature type="compositionally biased region" description="Basic residues" evidence="9">
    <location>
        <begin position="1163"/>
        <end position="1189"/>
    </location>
</feature>
<dbReference type="RefSeq" id="XP_034254607.1">
    <property type="nucleotide sequence ID" value="XM_034398716.1"/>
</dbReference>
<dbReference type="SMART" id="SM00360">
    <property type="entry name" value="RRM"/>
    <property type="match status" value="1"/>
</dbReference>
<dbReference type="PROSITE" id="PS50102">
    <property type="entry name" value="RRM"/>
    <property type="match status" value="1"/>
</dbReference>
<feature type="compositionally biased region" description="Basic and acidic residues" evidence="9">
    <location>
        <begin position="747"/>
        <end position="758"/>
    </location>
</feature>
<dbReference type="GeneID" id="117653213"/>
<keyword evidence="2" id="KW-0597">Phosphoprotein</keyword>
<dbReference type="SUPFAM" id="SSF54928">
    <property type="entry name" value="RNA-binding domain, RBD"/>
    <property type="match status" value="1"/>
</dbReference>
<name>A0A6P9A9A1_THRPL</name>
<keyword evidence="4" id="KW-0805">Transcription regulation</keyword>
<feature type="region of interest" description="Disordered" evidence="9">
    <location>
        <begin position="747"/>
        <end position="780"/>
    </location>
</feature>
<evidence type="ECO:0000256" key="5">
    <source>
        <dbReference type="ARBA" id="ARBA00023159"/>
    </source>
</evidence>
<evidence type="ECO:0000256" key="8">
    <source>
        <dbReference type="PROSITE-ProRule" id="PRU00176"/>
    </source>
</evidence>
<feature type="compositionally biased region" description="Low complexity" evidence="9">
    <location>
        <begin position="979"/>
        <end position="1007"/>
    </location>
</feature>
<dbReference type="InterPro" id="IPR012677">
    <property type="entry name" value="Nucleotide-bd_a/b_plait_sf"/>
</dbReference>